<dbReference type="InterPro" id="IPR001611">
    <property type="entry name" value="Leu-rich_rpt"/>
</dbReference>
<keyword evidence="4" id="KW-0472">Membrane</keyword>
<protein>
    <recommendedName>
        <fullName evidence="7">LRRCT domain-containing protein</fullName>
    </recommendedName>
</protein>
<gene>
    <name evidence="5" type="ORF">LSH36_460g01000</name>
</gene>
<feature type="transmembrane region" description="Helical" evidence="4">
    <location>
        <begin position="441"/>
        <end position="462"/>
    </location>
</feature>
<dbReference type="PANTHER" id="PTHR24366">
    <property type="entry name" value="IG(IMMUNOGLOBULIN) AND LRR(LEUCINE RICH REPEAT) DOMAINS"/>
    <property type="match status" value="1"/>
</dbReference>
<dbReference type="PROSITE" id="PS51450">
    <property type="entry name" value="LRR"/>
    <property type="match status" value="1"/>
</dbReference>
<evidence type="ECO:0008006" key="7">
    <source>
        <dbReference type="Google" id="ProtNLM"/>
    </source>
</evidence>
<comment type="caution">
    <text evidence="5">The sequence shown here is derived from an EMBL/GenBank/DDBJ whole genome shotgun (WGS) entry which is preliminary data.</text>
</comment>
<dbReference type="Proteomes" id="UP001208570">
    <property type="component" value="Unassembled WGS sequence"/>
</dbReference>
<feature type="region of interest" description="Disordered" evidence="3">
    <location>
        <begin position="566"/>
        <end position="590"/>
    </location>
</feature>
<feature type="region of interest" description="Disordered" evidence="3">
    <location>
        <begin position="607"/>
        <end position="755"/>
    </location>
</feature>
<dbReference type="EMBL" id="JAODUP010000460">
    <property type="protein sequence ID" value="KAK2149229.1"/>
    <property type="molecule type" value="Genomic_DNA"/>
</dbReference>
<keyword evidence="6" id="KW-1185">Reference proteome</keyword>
<proteinExistence type="predicted"/>
<reference evidence="5" key="1">
    <citation type="journal article" date="2023" name="Mol. Biol. Evol.">
        <title>Third-Generation Sequencing Reveals the Adaptive Role of the Epigenome in Three Deep-Sea Polychaetes.</title>
        <authorList>
            <person name="Perez M."/>
            <person name="Aroh O."/>
            <person name="Sun Y."/>
            <person name="Lan Y."/>
            <person name="Juniper S.K."/>
            <person name="Young C.R."/>
            <person name="Angers B."/>
            <person name="Qian P.Y."/>
        </authorList>
    </citation>
    <scope>NUCLEOTIDE SEQUENCE</scope>
    <source>
        <strain evidence="5">P08H-3</strain>
    </source>
</reference>
<feature type="compositionally biased region" description="Polar residues" evidence="3">
    <location>
        <begin position="718"/>
        <end position="739"/>
    </location>
</feature>
<feature type="compositionally biased region" description="Basic residues" evidence="3">
    <location>
        <begin position="683"/>
        <end position="692"/>
    </location>
</feature>
<evidence type="ECO:0000256" key="1">
    <source>
        <dbReference type="ARBA" id="ARBA00022614"/>
    </source>
</evidence>
<dbReference type="Pfam" id="PF13855">
    <property type="entry name" value="LRR_8"/>
    <property type="match status" value="1"/>
</dbReference>
<dbReference type="SUPFAM" id="SSF52058">
    <property type="entry name" value="L domain-like"/>
    <property type="match status" value="1"/>
</dbReference>
<dbReference type="InterPro" id="IPR003591">
    <property type="entry name" value="Leu-rich_rpt_typical-subtyp"/>
</dbReference>
<keyword evidence="2" id="KW-0677">Repeat</keyword>
<feature type="compositionally biased region" description="Basic and acidic residues" evidence="3">
    <location>
        <begin position="611"/>
        <end position="624"/>
    </location>
</feature>
<keyword evidence="4" id="KW-0812">Transmembrane</keyword>
<evidence type="ECO:0000256" key="4">
    <source>
        <dbReference type="SAM" id="Phobius"/>
    </source>
</evidence>
<dbReference type="InterPro" id="IPR032675">
    <property type="entry name" value="LRR_dom_sf"/>
</dbReference>
<evidence type="ECO:0000313" key="5">
    <source>
        <dbReference type="EMBL" id="KAK2149229.1"/>
    </source>
</evidence>
<sequence length="875" mass="97986">MFENRSVRMQIRDQPTLTCSSDYHVLELPAQERRPLQSDVVQFHLSRFPAAAHVIGIARPGCDTYVTFVLCLFLACIVGVHTSRYANSAKFNPSASNVCPRRCTCLLGSSSRAGINATCSDLGLTEVPQPIGMDIEVLDLSGNWFSDISDGHFRGGRLLRVLNLANNRLRSVGGGTFTGLVRLTHLYLHHNLLSSLHLDVLNDVPQLIHLDLSHNRLRNLEFDSLVSPEHPGCNSGPVKRIRYLDLSHNPNLGRNMRSDVFCFRQLRYLALKDTGLFKLDVIVNNLRTNDTQSLEYLDISTNRITVLTTEQLSVFLQKVRILDLSGNSFLCDCSIFPIITWLETHRSSVVKDWILPSCRFPGKTPDVPLVSLSTDRVKAGCDVAAKCRFREHFVADHDFDPDQCPPEVQPITDLKVFTAARTTTRPLIAYDSIRTTYDPMLGWYTAMALMSMVLGLILCIVFDKIKKKYQDYRYRMWEEKVYETMGELPPEVQTHNEADPMPVLRRWDTSEYSSTIDVISPVNVGVMDKVNSDQLKCSLVPTDLCNNVHPKSRLISLSRASLIRQASSTESSEQRNCVNPDSVTNLTRSDCTGRCTHVNCRNRAMKSSRGILERSQSEAVDRRSPQLTHSPGSSRPELSRSSSAASDPHARIPTGRRPATHQHNIHHRRHHHQHQRGGASHPAGRRTMRRAHSTATGRPAGSKYDGANLSRKPPMARSASTASSGCLAKNSKTGVNQSLPRMDSVERPTSGAKPDIMRTKLARNNSLADNRRCNYSRLRSESRSPPKSNRPTALELIVNTQNSTPAGVHGTNINLTNSHTAWDTLAQVMRELKVAEVNPDCPLHNRRNYQKLKLLIQSNPDLSLNALLEELKMKC</sequence>
<keyword evidence="1" id="KW-0433">Leucine-rich repeat</keyword>
<evidence type="ECO:0000313" key="6">
    <source>
        <dbReference type="Proteomes" id="UP001208570"/>
    </source>
</evidence>
<accession>A0AAD9MZZ1</accession>
<dbReference type="Gene3D" id="3.80.10.10">
    <property type="entry name" value="Ribonuclease Inhibitor"/>
    <property type="match status" value="2"/>
</dbReference>
<name>A0AAD9MZZ1_9ANNE</name>
<dbReference type="AlphaFoldDB" id="A0AAD9MZZ1"/>
<evidence type="ECO:0000256" key="2">
    <source>
        <dbReference type="ARBA" id="ARBA00022737"/>
    </source>
</evidence>
<organism evidence="5 6">
    <name type="scientific">Paralvinella palmiformis</name>
    <dbReference type="NCBI Taxonomy" id="53620"/>
    <lineage>
        <taxon>Eukaryota</taxon>
        <taxon>Metazoa</taxon>
        <taxon>Spiralia</taxon>
        <taxon>Lophotrochozoa</taxon>
        <taxon>Annelida</taxon>
        <taxon>Polychaeta</taxon>
        <taxon>Sedentaria</taxon>
        <taxon>Canalipalpata</taxon>
        <taxon>Terebellida</taxon>
        <taxon>Terebelliformia</taxon>
        <taxon>Alvinellidae</taxon>
        <taxon>Paralvinella</taxon>
    </lineage>
</organism>
<feature type="compositionally biased region" description="Basic residues" evidence="3">
    <location>
        <begin position="658"/>
        <end position="675"/>
    </location>
</feature>
<keyword evidence="4" id="KW-1133">Transmembrane helix</keyword>
<dbReference type="SMART" id="SM00369">
    <property type="entry name" value="LRR_TYP"/>
    <property type="match status" value="4"/>
</dbReference>
<dbReference type="PANTHER" id="PTHR24366:SF96">
    <property type="entry name" value="LEUCINE RICH REPEAT CONTAINING 53"/>
    <property type="match status" value="1"/>
</dbReference>
<evidence type="ECO:0000256" key="3">
    <source>
        <dbReference type="SAM" id="MobiDB-lite"/>
    </source>
</evidence>
<feature type="compositionally biased region" description="Low complexity" evidence="3">
    <location>
        <begin position="630"/>
        <end position="647"/>
    </location>
</feature>